<gene>
    <name evidence="1" type="ORF">B0O44_103416</name>
</gene>
<accession>A0A318UHF7</accession>
<dbReference type="EMBL" id="QKLU01000003">
    <property type="protein sequence ID" value="PYF74970.1"/>
    <property type="molecule type" value="Genomic_DNA"/>
</dbReference>
<evidence type="ECO:0000313" key="2">
    <source>
        <dbReference type="Proteomes" id="UP000248198"/>
    </source>
</evidence>
<protein>
    <submittedName>
        <fullName evidence="1">Uncharacterized protein</fullName>
    </submittedName>
</protein>
<dbReference type="Proteomes" id="UP000248198">
    <property type="component" value="Unassembled WGS sequence"/>
</dbReference>
<organism evidence="1 2">
    <name type="scientific">Pedobacter nutrimenti</name>
    <dbReference type="NCBI Taxonomy" id="1241337"/>
    <lineage>
        <taxon>Bacteria</taxon>
        <taxon>Pseudomonadati</taxon>
        <taxon>Bacteroidota</taxon>
        <taxon>Sphingobacteriia</taxon>
        <taxon>Sphingobacteriales</taxon>
        <taxon>Sphingobacteriaceae</taxon>
        <taxon>Pedobacter</taxon>
    </lineage>
</organism>
<reference evidence="1 2" key="1">
    <citation type="submission" date="2018-06" db="EMBL/GenBank/DDBJ databases">
        <title>Genomic Encyclopedia of Archaeal and Bacterial Type Strains, Phase II (KMG-II): from individual species to whole genera.</title>
        <authorList>
            <person name="Goeker M."/>
        </authorList>
    </citation>
    <scope>NUCLEOTIDE SEQUENCE [LARGE SCALE GENOMIC DNA]</scope>
    <source>
        <strain evidence="1 2">DSM 27372</strain>
    </source>
</reference>
<sequence>MTDKETTQYIISHYGTLFNINEKLAFKHQQSLLKLDDPSGGLSEVQKERRRDLYLRQGWLTNNAEILNLLQNGYEHFELKVASRILTEHKDQVFFNFCPQCAKLARTPQARQCRHCNHDWH</sequence>
<keyword evidence="2" id="KW-1185">Reference proteome</keyword>
<proteinExistence type="predicted"/>
<dbReference type="OrthoDB" id="275225at2"/>
<dbReference type="AlphaFoldDB" id="A0A318UHF7"/>
<comment type="caution">
    <text evidence="1">The sequence shown here is derived from an EMBL/GenBank/DDBJ whole genome shotgun (WGS) entry which is preliminary data.</text>
</comment>
<name>A0A318UHF7_9SPHI</name>
<evidence type="ECO:0000313" key="1">
    <source>
        <dbReference type="EMBL" id="PYF74970.1"/>
    </source>
</evidence>
<dbReference type="RefSeq" id="WP_110829903.1">
    <property type="nucleotide sequence ID" value="NZ_QKLU01000003.1"/>
</dbReference>